<dbReference type="Pfam" id="PF14588">
    <property type="entry name" value="YjgF_endoribonc"/>
    <property type="match status" value="1"/>
</dbReference>
<dbReference type="SUPFAM" id="SSF55298">
    <property type="entry name" value="YjgF-like"/>
    <property type="match status" value="1"/>
</dbReference>
<dbReference type="OrthoDB" id="9806350at2"/>
<accession>A0A150X3K6</accession>
<keyword evidence="3" id="KW-1185">Reference proteome</keyword>
<comment type="caution">
    <text evidence="2">The sequence shown here is derived from an EMBL/GenBank/DDBJ whole genome shotgun (WGS) entry which is preliminary data.</text>
</comment>
<feature type="domain" description="Endoribonuclease L-PSP/chorismate mutase-like" evidence="1">
    <location>
        <begin position="5"/>
        <end position="140"/>
    </location>
</feature>
<sequence length="155" mass="17176">MATPEERLKELGLILPEVSTPGGSYVSVNIREQIAYVAIQFPILNKEYLYQGRLGESITTEDGYKAMQLCALNVLSQIKAKVGFDRVIGLNQFDAYYQSAEDWDDAPKVVNGASDLFAKVLEEKGTHTRAIFGVHKLPRNFCVGLTATFTIAKTQ</sequence>
<dbReference type="CDD" id="cd02199">
    <property type="entry name" value="YjgF_YER057c_UK114_like_1"/>
    <property type="match status" value="1"/>
</dbReference>
<dbReference type="PANTHER" id="PTHR43760:SF1">
    <property type="entry name" value="ENDORIBONUCLEASE L-PSP_CHORISMATE MUTASE-LIKE DOMAIN-CONTAINING PROTEIN"/>
    <property type="match status" value="1"/>
</dbReference>
<dbReference type="EMBL" id="LRPC01000028">
    <property type="protein sequence ID" value="KYG73287.1"/>
    <property type="molecule type" value="Genomic_DNA"/>
</dbReference>
<dbReference type="Proteomes" id="UP000075606">
    <property type="component" value="Unassembled WGS sequence"/>
</dbReference>
<name>A0A150X3K6_9BACT</name>
<organism evidence="2 3">
    <name type="scientific">Roseivirga spongicola</name>
    <dbReference type="NCBI Taxonomy" id="333140"/>
    <lineage>
        <taxon>Bacteria</taxon>
        <taxon>Pseudomonadati</taxon>
        <taxon>Bacteroidota</taxon>
        <taxon>Cytophagia</taxon>
        <taxon>Cytophagales</taxon>
        <taxon>Roseivirgaceae</taxon>
        <taxon>Roseivirga</taxon>
    </lineage>
</organism>
<proteinExistence type="predicted"/>
<gene>
    <name evidence="2" type="ORF">AWW68_11270</name>
</gene>
<dbReference type="RefSeq" id="WP_068221444.1">
    <property type="nucleotide sequence ID" value="NZ_CP139724.1"/>
</dbReference>
<evidence type="ECO:0000313" key="2">
    <source>
        <dbReference type="EMBL" id="KYG73287.1"/>
    </source>
</evidence>
<evidence type="ECO:0000313" key="3">
    <source>
        <dbReference type="Proteomes" id="UP000075606"/>
    </source>
</evidence>
<dbReference type="PANTHER" id="PTHR43760">
    <property type="entry name" value="ENDORIBONUCLEASE-RELATED"/>
    <property type="match status" value="1"/>
</dbReference>
<dbReference type="AlphaFoldDB" id="A0A150X3K6"/>
<reference evidence="2 3" key="1">
    <citation type="submission" date="2016-01" db="EMBL/GenBank/DDBJ databases">
        <title>Genome sequencing of Roseivirga spongicola UST030701-084.</title>
        <authorList>
            <person name="Selvaratnam C."/>
            <person name="Thevarajoo S."/>
            <person name="Goh K.M."/>
            <person name="Ee R."/>
            <person name="Chan K.-G."/>
            <person name="Chong C.S."/>
        </authorList>
    </citation>
    <scope>NUCLEOTIDE SEQUENCE [LARGE SCALE GENOMIC DNA]</scope>
    <source>
        <strain evidence="2 3">UST030701-084</strain>
    </source>
</reference>
<dbReference type="InterPro" id="IPR035959">
    <property type="entry name" value="RutC-like_sf"/>
</dbReference>
<dbReference type="InterPro" id="IPR013813">
    <property type="entry name" value="Endoribo_LPSP/chorism_mut-like"/>
</dbReference>
<dbReference type="STRING" id="333140.AWW68_11270"/>
<protein>
    <recommendedName>
        <fullName evidence="1">Endoribonuclease L-PSP/chorismate mutase-like domain-containing protein</fullName>
    </recommendedName>
</protein>
<evidence type="ECO:0000259" key="1">
    <source>
        <dbReference type="Pfam" id="PF14588"/>
    </source>
</evidence>
<dbReference type="Gene3D" id="3.30.1330.40">
    <property type="entry name" value="RutC-like"/>
    <property type="match status" value="1"/>
</dbReference>